<protein>
    <recommendedName>
        <fullName evidence="3 6">DNA replication complex GINS protein SLD5</fullName>
    </recommendedName>
</protein>
<dbReference type="InterPro" id="IPR038749">
    <property type="entry name" value="Sld5_GINS_A"/>
</dbReference>
<dbReference type="InterPro" id="IPR021151">
    <property type="entry name" value="GINS_A"/>
</dbReference>
<dbReference type="OrthoDB" id="338231at2759"/>
<feature type="domain" description="GINS subunit" evidence="7">
    <location>
        <begin position="63"/>
        <end position="140"/>
    </location>
</feature>
<dbReference type="GO" id="GO:0006261">
    <property type="term" value="P:DNA-templated DNA replication"/>
    <property type="evidence" value="ECO:0007669"/>
    <property type="project" value="InterPro"/>
</dbReference>
<evidence type="ECO:0000256" key="5">
    <source>
        <dbReference type="ARBA" id="ARBA00023242"/>
    </source>
</evidence>
<organism evidence="9 10">
    <name type="scientific">Rickenella mellea</name>
    <dbReference type="NCBI Taxonomy" id="50990"/>
    <lineage>
        <taxon>Eukaryota</taxon>
        <taxon>Fungi</taxon>
        <taxon>Dikarya</taxon>
        <taxon>Basidiomycota</taxon>
        <taxon>Agaricomycotina</taxon>
        <taxon>Agaricomycetes</taxon>
        <taxon>Hymenochaetales</taxon>
        <taxon>Rickenellaceae</taxon>
        <taxon>Rickenella</taxon>
    </lineage>
</organism>
<dbReference type="SUPFAM" id="SSF158573">
    <property type="entry name" value="GINS helical bundle-like"/>
    <property type="match status" value="1"/>
</dbReference>
<dbReference type="Pfam" id="PF05916">
    <property type="entry name" value="Sld5"/>
    <property type="match status" value="1"/>
</dbReference>
<evidence type="ECO:0000256" key="2">
    <source>
        <dbReference type="ARBA" id="ARBA00008187"/>
    </source>
</evidence>
<dbReference type="VEuPathDB" id="FungiDB:BD410DRAFT_777276"/>
<dbReference type="GO" id="GO:0000727">
    <property type="term" value="P:double-strand break repair via break-induced replication"/>
    <property type="evidence" value="ECO:0007669"/>
    <property type="project" value="TreeGrafter"/>
</dbReference>
<keyword evidence="10" id="KW-1185">Reference proteome</keyword>
<dbReference type="Gene3D" id="1.20.58.1030">
    <property type="match status" value="1"/>
</dbReference>
<dbReference type="InterPro" id="IPR036224">
    <property type="entry name" value="GINS_bundle-like_dom_sf"/>
</dbReference>
<name>A0A4Y7PNY9_9AGAM</name>
<accession>A0A4Y7PNY9</accession>
<evidence type="ECO:0000256" key="4">
    <source>
        <dbReference type="ARBA" id="ARBA00022705"/>
    </source>
</evidence>
<evidence type="ECO:0000259" key="7">
    <source>
        <dbReference type="Pfam" id="PF05916"/>
    </source>
</evidence>
<gene>
    <name evidence="9" type="ORF">BD410DRAFT_777276</name>
</gene>
<evidence type="ECO:0000256" key="3">
    <source>
        <dbReference type="ARBA" id="ARBA00014804"/>
    </source>
</evidence>
<dbReference type="Proteomes" id="UP000294933">
    <property type="component" value="Unassembled WGS sequence"/>
</dbReference>
<feature type="domain" description="DNA replication complex GINS protein SLD5 C-terminal" evidence="8">
    <location>
        <begin position="169"/>
        <end position="221"/>
    </location>
</feature>
<dbReference type="SUPFAM" id="SSF160059">
    <property type="entry name" value="PriA/YqbF domain"/>
    <property type="match status" value="1"/>
</dbReference>
<dbReference type="PIRSF" id="PIRSF007764">
    <property type="entry name" value="Sld5"/>
    <property type="match status" value="1"/>
</dbReference>
<comment type="similarity">
    <text evidence="2 6">Belongs to the GINS4/SLD5 family.</text>
</comment>
<evidence type="ECO:0000256" key="6">
    <source>
        <dbReference type="PIRNR" id="PIRNR007764"/>
    </source>
</evidence>
<dbReference type="STRING" id="50990.A0A4Y7PNY9"/>
<sequence>MNIDNDVIPGLFADPTQLPKESDLQELLRLWQNERHAPEILPSNGELLSRVLDQIRRQSDDANALRRDANLSEEEHYMTMLVQTEVERVKFIIRSYIRTRLFKIEQFARHMTNDPEIQARLSQAELTHARRYTALVEKQFTTSVLGHLPDTQRGLDDDVPTLPNMVTEPDKDRPVFIHARQACGPVQLPDGSGFEIANDSIHLMRYHTIEQLLARGEVELV</sequence>
<proteinExistence type="inferred from homology"/>
<evidence type="ECO:0000313" key="10">
    <source>
        <dbReference type="Proteomes" id="UP000294933"/>
    </source>
</evidence>
<evidence type="ECO:0000313" key="9">
    <source>
        <dbReference type="EMBL" id="TDL16299.1"/>
    </source>
</evidence>
<dbReference type="AlphaFoldDB" id="A0A4Y7PNY9"/>
<dbReference type="GO" id="GO:0000811">
    <property type="term" value="C:GINS complex"/>
    <property type="evidence" value="ECO:0007669"/>
    <property type="project" value="UniProtKB-UniRule"/>
</dbReference>
<dbReference type="CDD" id="cd21692">
    <property type="entry name" value="GINS_B_Sld5"/>
    <property type="match status" value="1"/>
</dbReference>
<comment type="subcellular location">
    <subcellularLocation>
        <location evidence="1 6">Nucleus</location>
    </subcellularLocation>
</comment>
<dbReference type="CDD" id="cd11711">
    <property type="entry name" value="GINS_A_Sld5"/>
    <property type="match status" value="1"/>
</dbReference>
<dbReference type="PANTHER" id="PTHR21206">
    <property type="entry name" value="SLD5 PROTEIN"/>
    <property type="match status" value="1"/>
</dbReference>
<reference evidence="9 10" key="1">
    <citation type="submission" date="2018-06" db="EMBL/GenBank/DDBJ databases">
        <title>A transcriptomic atlas of mushroom development highlights an independent origin of complex multicellularity.</title>
        <authorList>
            <consortium name="DOE Joint Genome Institute"/>
            <person name="Krizsan K."/>
            <person name="Almasi E."/>
            <person name="Merenyi Z."/>
            <person name="Sahu N."/>
            <person name="Viragh M."/>
            <person name="Koszo T."/>
            <person name="Mondo S."/>
            <person name="Kiss B."/>
            <person name="Balint B."/>
            <person name="Kues U."/>
            <person name="Barry K."/>
            <person name="Hegedus J.C."/>
            <person name="Henrissat B."/>
            <person name="Johnson J."/>
            <person name="Lipzen A."/>
            <person name="Ohm R."/>
            <person name="Nagy I."/>
            <person name="Pangilinan J."/>
            <person name="Yan J."/>
            <person name="Xiong Y."/>
            <person name="Grigoriev I.V."/>
            <person name="Hibbett D.S."/>
            <person name="Nagy L.G."/>
        </authorList>
    </citation>
    <scope>NUCLEOTIDE SEQUENCE [LARGE SCALE GENOMIC DNA]</scope>
    <source>
        <strain evidence="9 10">SZMC22713</strain>
    </source>
</reference>
<evidence type="ECO:0000259" key="8">
    <source>
        <dbReference type="Pfam" id="PF16922"/>
    </source>
</evidence>
<keyword evidence="4 6" id="KW-0235">DNA replication</keyword>
<evidence type="ECO:0000256" key="1">
    <source>
        <dbReference type="ARBA" id="ARBA00004123"/>
    </source>
</evidence>
<dbReference type="InterPro" id="IPR008591">
    <property type="entry name" value="GINS_Sld5"/>
</dbReference>
<dbReference type="Pfam" id="PF16922">
    <property type="entry name" value="SLD5_C"/>
    <property type="match status" value="1"/>
</dbReference>
<comment type="function">
    <text evidence="6">The GINS complex plays an essential role in the initiation of DNA replication.</text>
</comment>
<keyword evidence="5 6" id="KW-0539">Nucleus</keyword>
<dbReference type="EMBL" id="ML170246">
    <property type="protein sequence ID" value="TDL16299.1"/>
    <property type="molecule type" value="Genomic_DNA"/>
</dbReference>
<dbReference type="InterPro" id="IPR031633">
    <property type="entry name" value="SLD5_C"/>
</dbReference>
<dbReference type="PANTHER" id="PTHR21206:SF0">
    <property type="entry name" value="DNA REPLICATION COMPLEX GINS PROTEIN SLD5"/>
    <property type="match status" value="1"/>
</dbReference>